<protein>
    <submittedName>
        <fullName evidence="1">Uncharacterized protein</fullName>
    </submittedName>
</protein>
<organism evidence="1 2">
    <name type="scientific">Paenibacillus cisolokensis</name>
    <dbReference type="NCBI Taxonomy" id="1658519"/>
    <lineage>
        <taxon>Bacteria</taxon>
        <taxon>Bacillati</taxon>
        <taxon>Bacillota</taxon>
        <taxon>Bacilli</taxon>
        <taxon>Bacillales</taxon>
        <taxon>Paenibacillaceae</taxon>
        <taxon>Paenibacillus</taxon>
    </lineage>
</organism>
<reference evidence="1 2" key="1">
    <citation type="submission" date="2021-04" db="EMBL/GenBank/DDBJ databases">
        <title>Draft genome sequence of Paenibacillus cisolokensis, LC2-13A.</title>
        <authorList>
            <person name="Uke A."/>
            <person name="Chhe C."/>
            <person name="Baramee S."/>
            <person name="Kosugi A."/>
        </authorList>
    </citation>
    <scope>NUCLEOTIDE SEQUENCE [LARGE SCALE GENOMIC DNA]</scope>
    <source>
        <strain evidence="1 2">LC2-13A</strain>
    </source>
</reference>
<dbReference type="EMBL" id="BOVJ01000117">
    <property type="protein sequence ID" value="GIQ65031.1"/>
    <property type="molecule type" value="Genomic_DNA"/>
</dbReference>
<keyword evidence="2" id="KW-1185">Reference proteome</keyword>
<name>A0ABQ4NA04_9BACL</name>
<proteinExistence type="predicted"/>
<evidence type="ECO:0000313" key="1">
    <source>
        <dbReference type="EMBL" id="GIQ65031.1"/>
    </source>
</evidence>
<gene>
    <name evidence="1" type="ORF">PACILC2_35990</name>
</gene>
<evidence type="ECO:0000313" key="2">
    <source>
        <dbReference type="Proteomes" id="UP000680304"/>
    </source>
</evidence>
<dbReference type="Proteomes" id="UP000680304">
    <property type="component" value="Unassembled WGS sequence"/>
</dbReference>
<sequence>MRGIGTTQAAPKRTATANGKAALVVTGRAERRTATVNGKAVGSFRRTTDRDDER</sequence>
<comment type="caution">
    <text evidence="1">The sequence shown here is derived from an EMBL/GenBank/DDBJ whole genome shotgun (WGS) entry which is preliminary data.</text>
</comment>
<accession>A0ABQ4NA04</accession>